<dbReference type="GO" id="GO:0005525">
    <property type="term" value="F:GTP binding"/>
    <property type="evidence" value="ECO:0007669"/>
    <property type="project" value="UniProtKB-KW"/>
</dbReference>
<dbReference type="SUPFAM" id="SSF52540">
    <property type="entry name" value="P-loop containing nucleoside triphosphate hydrolases"/>
    <property type="match status" value="1"/>
</dbReference>
<keyword evidence="6" id="KW-1185">Reference proteome</keyword>
<sequence>MSQPPKGNPQIKLVFTGSVGAGKTTAISVISEVPPIMTEARPSDDVAFRKSSTTVAMDYGELTLEGGIKLNLYGTPGQRRFDFMCHILTKGALGLIVLINNAHPTPLDELDYYLNLNADFLKDRPAVIGVTHLDEAATPSIEEYYQCLAERGEYWPVLKADARSRDDVTILVNALLSVLEFG</sequence>
<dbReference type="Pfam" id="PF03029">
    <property type="entry name" value="ATP_bind_1"/>
    <property type="match status" value="1"/>
</dbReference>
<dbReference type="AlphaFoldDB" id="A0A1Y6D5X9"/>
<evidence type="ECO:0000256" key="3">
    <source>
        <dbReference type="ARBA" id="ARBA00022801"/>
    </source>
</evidence>
<gene>
    <name evidence="5" type="ORF">SAMN02949497_2696</name>
</gene>
<evidence type="ECO:0008006" key="7">
    <source>
        <dbReference type="Google" id="ProtNLM"/>
    </source>
</evidence>
<evidence type="ECO:0000256" key="1">
    <source>
        <dbReference type="ARBA" id="ARBA00005290"/>
    </source>
</evidence>
<dbReference type="STRING" id="1760988.SAMN02949497_2696"/>
<dbReference type="Proteomes" id="UP000192923">
    <property type="component" value="Unassembled WGS sequence"/>
</dbReference>
<name>A0A1Y6D5X9_9GAMM</name>
<evidence type="ECO:0000313" key="5">
    <source>
        <dbReference type="EMBL" id="SMF95335.1"/>
    </source>
</evidence>
<accession>A0A1Y6D5X9</accession>
<dbReference type="RefSeq" id="WP_085213473.1">
    <property type="nucleotide sequence ID" value="NZ_FXAM01000001.1"/>
</dbReference>
<dbReference type="CDD" id="cd00882">
    <property type="entry name" value="Ras_like_GTPase"/>
    <property type="match status" value="1"/>
</dbReference>
<dbReference type="InterPro" id="IPR027417">
    <property type="entry name" value="P-loop_NTPase"/>
</dbReference>
<keyword evidence="2" id="KW-0547">Nucleotide-binding</keyword>
<evidence type="ECO:0000313" key="6">
    <source>
        <dbReference type="Proteomes" id="UP000192923"/>
    </source>
</evidence>
<dbReference type="Gene3D" id="3.40.50.300">
    <property type="entry name" value="P-loop containing nucleotide triphosphate hydrolases"/>
    <property type="match status" value="1"/>
</dbReference>
<protein>
    <recommendedName>
        <fullName evidence="7">GTP-binding protein</fullName>
    </recommendedName>
</protein>
<dbReference type="PANTHER" id="PTHR42708">
    <property type="entry name" value="ATP/GTP-BINDING PROTEIN-RELATED"/>
    <property type="match status" value="1"/>
</dbReference>
<dbReference type="InterPro" id="IPR052705">
    <property type="entry name" value="Gliding_Motility_GTPase"/>
</dbReference>
<evidence type="ECO:0000256" key="2">
    <source>
        <dbReference type="ARBA" id="ARBA00022741"/>
    </source>
</evidence>
<proteinExistence type="inferred from homology"/>
<organism evidence="5 6">
    <name type="scientific">Methylomagnum ishizawai</name>
    <dbReference type="NCBI Taxonomy" id="1760988"/>
    <lineage>
        <taxon>Bacteria</taxon>
        <taxon>Pseudomonadati</taxon>
        <taxon>Pseudomonadota</taxon>
        <taxon>Gammaproteobacteria</taxon>
        <taxon>Methylococcales</taxon>
        <taxon>Methylococcaceae</taxon>
        <taxon>Methylomagnum</taxon>
    </lineage>
</organism>
<keyword evidence="4" id="KW-0342">GTP-binding</keyword>
<reference evidence="5 6" key="1">
    <citation type="submission" date="2016-12" db="EMBL/GenBank/DDBJ databases">
        <authorList>
            <person name="Song W.-J."/>
            <person name="Kurnit D.M."/>
        </authorList>
    </citation>
    <scope>NUCLEOTIDE SEQUENCE [LARGE SCALE GENOMIC DNA]</scope>
    <source>
        <strain evidence="5 6">175</strain>
    </source>
</reference>
<dbReference type="PANTHER" id="PTHR42708:SF1">
    <property type="entry name" value="GLIDING MOTILITY PROTEIN MGLA"/>
    <property type="match status" value="1"/>
</dbReference>
<comment type="similarity">
    <text evidence="1">Belongs to the GPN-loop GTPase family.</text>
</comment>
<keyword evidence="3" id="KW-0378">Hydrolase</keyword>
<dbReference type="InterPro" id="IPR004130">
    <property type="entry name" value="Gpn"/>
</dbReference>
<dbReference type="GO" id="GO:0016787">
    <property type="term" value="F:hydrolase activity"/>
    <property type="evidence" value="ECO:0007669"/>
    <property type="project" value="UniProtKB-KW"/>
</dbReference>
<dbReference type="OrthoDB" id="4319884at2"/>
<evidence type="ECO:0000256" key="4">
    <source>
        <dbReference type="ARBA" id="ARBA00023134"/>
    </source>
</evidence>
<dbReference type="EMBL" id="FXAM01000001">
    <property type="protein sequence ID" value="SMF95335.1"/>
    <property type="molecule type" value="Genomic_DNA"/>
</dbReference>